<dbReference type="GeneID" id="300991513"/>
<evidence type="ECO:0000313" key="3">
    <source>
        <dbReference type="Proteomes" id="UP000683310"/>
    </source>
</evidence>
<feature type="chain" id="PRO_5046209011" description="Secreted protein" evidence="1">
    <location>
        <begin position="25"/>
        <end position="79"/>
    </location>
</feature>
<dbReference type="EMBL" id="CP074371">
    <property type="protein sequence ID" value="QVI23668.1"/>
    <property type="molecule type" value="Genomic_DNA"/>
</dbReference>
<keyword evidence="3" id="KW-1185">Reference proteome</keyword>
<gene>
    <name evidence="2" type="ORF">KHQ06_12960</name>
</gene>
<sequence length="79" mass="8340">MRKTLALTAMSLGIAGLGAATAHAETLTVDGNYATVDGCAADGNNGQFQSGGVQLRGEDGWQWRCDQGADGLWYMTIFR</sequence>
<keyword evidence="1" id="KW-0732">Signal</keyword>
<accession>A0ABX8CUW3</accession>
<dbReference type="RefSeq" id="WP_213559737.1">
    <property type="nucleotide sequence ID" value="NZ_JBFAJM010000006.1"/>
</dbReference>
<dbReference type="Proteomes" id="UP000683310">
    <property type="component" value="Chromosome"/>
</dbReference>
<name>A0ABX8CUW3_9NOCA</name>
<reference evidence="2 3" key="1">
    <citation type="submission" date="2021-04" db="EMBL/GenBank/DDBJ databases">
        <title>Nocardia tengchongensis.</title>
        <authorList>
            <person name="Zhuang k."/>
            <person name="Ran Y."/>
            <person name="Li W."/>
        </authorList>
    </citation>
    <scope>NUCLEOTIDE SEQUENCE [LARGE SCALE GENOMIC DNA]</scope>
    <source>
        <strain evidence="2 3">CFH S0057</strain>
    </source>
</reference>
<evidence type="ECO:0000256" key="1">
    <source>
        <dbReference type="SAM" id="SignalP"/>
    </source>
</evidence>
<proteinExistence type="predicted"/>
<protein>
    <recommendedName>
        <fullName evidence="4">Secreted protein</fullName>
    </recommendedName>
</protein>
<organism evidence="2 3">
    <name type="scientific">Nocardia tengchongensis</name>
    <dbReference type="NCBI Taxonomy" id="2055889"/>
    <lineage>
        <taxon>Bacteria</taxon>
        <taxon>Bacillati</taxon>
        <taxon>Actinomycetota</taxon>
        <taxon>Actinomycetes</taxon>
        <taxon>Mycobacteriales</taxon>
        <taxon>Nocardiaceae</taxon>
        <taxon>Nocardia</taxon>
    </lineage>
</organism>
<evidence type="ECO:0008006" key="4">
    <source>
        <dbReference type="Google" id="ProtNLM"/>
    </source>
</evidence>
<evidence type="ECO:0000313" key="2">
    <source>
        <dbReference type="EMBL" id="QVI23668.1"/>
    </source>
</evidence>
<feature type="signal peptide" evidence="1">
    <location>
        <begin position="1"/>
        <end position="24"/>
    </location>
</feature>